<dbReference type="InterPro" id="IPR014099">
    <property type="entry name" value="Spore_coat_GerQ"/>
</dbReference>
<dbReference type="Proteomes" id="UP001597541">
    <property type="component" value="Unassembled WGS sequence"/>
</dbReference>
<keyword evidence="1" id="KW-0167">Capsid protein</keyword>
<dbReference type="RefSeq" id="WP_377603824.1">
    <property type="nucleotide sequence ID" value="NZ_JBHUME010000008.1"/>
</dbReference>
<keyword evidence="2" id="KW-1185">Reference proteome</keyword>
<sequence>MFPYSPFPRSATPYMMPIQGGVPMQGVGGQPMTPPQPSGTYLPGGVPGGPGTLPFTEESYIENILRLNLGKVATVYMTFENSTTWNSKIFKGVLKGAGRDHIILEDANGVNYLLLTIYLDYVTFDEPIVYNYPFQGFQGPTR</sequence>
<keyword evidence="1" id="KW-0946">Virion</keyword>
<gene>
    <name evidence="1" type="primary">gerQ</name>
    <name evidence="1" type="ORF">ACFSUF_15070</name>
</gene>
<dbReference type="EMBL" id="JBHUME010000008">
    <property type="protein sequence ID" value="MFD2613752.1"/>
    <property type="molecule type" value="Genomic_DNA"/>
</dbReference>
<reference evidence="2" key="1">
    <citation type="journal article" date="2019" name="Int. J. Syst. Evol. Microbiol.">
        <title>The Global Catalogue of Microorganisms (GCM) 10K type strain sequencing project: providing services to taxonomists for standard genome sequencing and annotation.</title>
        <authorList>
            <consortium name="The Broad Institute Genomics Platform"/>
            <consortium name="The Broad Institute Genome Sequencing Center for Infectious Disease"/>
            <person name="Wu L."/>
            <person name="Ma J."/>
        </authorList>
    </citation>
    <scope>NUCLEOTIDE SEQUENCE [LARGE SCALE GENOMIC DNA]</scope>
    <source>
        <strain evidence="2">KCTC 3950</strain>
    </source>
</reference>
<evidence type="ECO:0000313" key="2">
    <source>
        <dbReference type="Proteomes" id="UP001597541"/>
    </source>
</evidence>
<proteinExistence type="predicted"/>
<evidence type="ECO:0000313" key="1">
    <source>
        <dbReference type="EMBL" id="MFD2613752.1"/>
    </source>
</evidence>
<dbReference type="NCBIfam" id="TIGR02728">
    <property type="entry name" value="spore_gerQ"/>
    <property type="match status" value="1"/>
</dbReference>
<accession>A0ABW5PIA2</accession>
<dbReference type="PIRSF" id="PIRSF038931">
    <property type="entry name" value="GerQ"/>
    <property type="match status" value="1"/>
</dbReference>
<comment type="caution">
    <text evidence="1">The sequence shown here is derived from an EMBL/GenBank/DDBJ whole genome shotgun (WGS) entry which is preliminary data.</text>
</comment>
<protein>
    <submittedName>
        <fullName evidence="1">Spore coat protein GerQ</fullName>
    </submittedName>
</protein>
<organism evidence="1 2">
    <name type="scientific">Paenibacillus gansuensis</name>
    <dbReference type="NCBI Taxonomy" id="306542"/>
    <lineage>
        <taxon>Bacteria</taxon>
        <taxon>Bacillati</taxon>
        <taxon>Bacillota</taxon>
        <taxon>Bacilli</taxon>
        <taxon>Bacillales</taxon>
        <taxon>Paenibacillaceae</taxon>
        <taxon>Paenibacillus</taxon>
    </lineage>
</organism>
<dbReference type="Pfam" id="PF09671">
    <property type="entry name" value="Spore_GerQ"/>
    <property type="match status" value="1"/>
</dbReference>
<name>A0ABW5PIA2_9BACL</name>